<keyword evidence="3" id="KW-0687">Ribonucleoprotein</keyword>
<protein>
    <recommendedName>
        <fullName evidence="4">Large ribosomal subunit protein uL23m</fullName>
    </recommendedName>
</protein>
<dbReference type="InterPro" id="IPR012678">
    <property type="entry name" value="Ribosomal_uL23/eL15/eS24_sf"/>
</dbReference>
<dbReference type="PANTHER" id="PTHR12059:SF5">
    <property type="entry name" value="LARGE RIBOSOMAL SUBUNIT PROTEIN UL23M"/>
    <property type="match status" value="1"/>
</dbReference>
<sequence length="275" mass="31993">MLFLSLPRRAPPKTPRNVFFPWQNFVLHRSGAWLEKNRVAFKVPVNFTKPEIREYLRRIYGLKILKVNTMIKQFPARRNYRHHLMNYYKKGPVTKKAVVTLEDAVPDEVKMMGGQFGGSRRPGVNPAITKNNTTYGTKPLQGRMATKRPGDRERGSAWTEEIPSLLAGNSFELDPKAKLQNFADRLQRLPDPSEPFIQCGVKLSPYLPNWMKESQEVQRVDLTPWRRLMERQRLMRMGREGAVDSAEKMEKYSDDQYRKTQPKLPPTTGPWRPPN</sequence>
<evidence type="ECO:0000256" key="2">
    <source>
        <dbReference type="ARBA" id="ARBA00022980"/>
    </source>
</evidence>
<dbReference type="SUPFAM" id="SSF54189">
    <property type="entry name" value="Ribosomal proteins S24e, L23 and L15e"/>
    <property type="match status" value="1"/>
</dbReference>
<dbReference type="Pfam" id="PF00276">
    <property type="entry name" value="Ribosomal_L23"/>
    <property type="match status" value="1"/>
</dbReference>
<proteinExistence type="inferred from homology"/>
<dbReference type="VEuPathDB" id="CryptoDB:Cvel_5053"/>
<evidence type="ECO:0000256" key="5">
    <source>
        <dbReference type="SAM" id="MobiDB-lite"/>
    </source>
</evidence>
<dbReference type="GO" id="GO:0032543">
    <property type="term" value="P:mitochondrial translation"/>
    <property type="evidence" value="ECO:0007669"/>
    <property type="project" value="TreeGrafter"/>
</dbReference>
<gene>
    <name evidence="6" type="ORF">Cvel_5053</name>
</gene>
<dbReference type="GO" id="GO:0003735">
    <property type="term" value="F:structural constituent of ribosome"/>
    <property type="evidence" value="ECO:0007669"/>
    <property type="project" value="InterPro"/>
</dbReference>
<dbReference type="PhylomeDB" id="A0A0G4GQN0"/>
<comment type="similarity">
    <text evidence="1">Belongs to the universal ribosomal protein uL23 family.</text>
</comment>
<evidence type="ECO:0000256" key="4">
    <source>
        <dbReference type="ARBA" id="ARBA00039977"/>
    </source>
</evidence>
<organism evidence="6">
    <name type="scientific">Chromera velia CCMP2878</name>
    <dbReference type="NCBI Taxonomy" id="1169474"/>
    <lineage>
        <taxon>Eukaryota</taxon>
        <taxon>Sar</taxon>
        <taxon>Alveolata</taxon>
        <taxon>Colpodellida</taxon>
        <taxon>Chromeraceae</taxon>
        <taxon>Chromera</taxon>
    </lineage>
</organism>
<dbReference type="GO" id="GO:0005762">
    <property type="term" value="C:mitochondrial large ribosomal subunit"/>
    <property type="evidence" value="ECO:0007669"/>
    <property type="project" value="TreeGrafter"/>
</dbReference>
<dbReference type="InterPro" id="IPR013025">
    <property type="entry name" value="Ribosomal_uL23-like"/>
</dbReference>
<evidence type="ECO:0000313" key="6">
    <source>
        <dbReference type="EMBL" id="CEM32754.1"/>
    </source>
</evidence>
<dbReference type="EMBL" id="CDMZ01001447">
    <property type="protein sequence ID" value="CEM32754.1"/>
    <property type="molecule type" value="Genomic_DNA"/>
</dbReference>
<reference evidence="6" key="1">
    <citation type="submission" date="2014-11" db="EMBL/GenBank/DDBJ databases">
        <authorList>
            <person name="Otto D Thomas"/>
            <person name="Naeem Raeece"/>
        </authorList>
    </citation>
    <scope>NUCLEOTIDE SEQUENCE</scope>
</reference>
<dbReference type="Gene3D" id="3.30.70.330">
    <property type="match status" value="1"/>
</dbReference>
<dbReference type="PANTHER" id="PTHR12059">
    <property type="entry name" value="RIBOSOMAL PROTEIN L23-RELATED"/>
    <property type="match status" value="1"/>
</dbReference>
<evidence type="ECO:0000256" key="3">
    <source>
        <dbReference type="ARBA" id="ARBA00023274"/>
    </source>
</evidence>
<keyword evidence="2" id="KW-0689">Ribosomal protein</keyword>
<accession>A0A0G4GQN0</accession>
<feature type="region of interest" description="Disordered" evidence="5">
    <location>
        <begin position="114"/>
        <end position="157"/>
    </location>
</feature>
<evidence type="ECO:0000256" key="1">
    <source>
        <dbReference type="ARBA" id="ARBA00006700"/>
    </source>
</evidence>
<name>A0A0G4GQN0_9ALVE</name>
<feature type="compositionally biased region" description="Basic and acidic residues" evidence="5">
    <location>
        <begin position="238"/>
        <end position="258"/>
    </location>
</feature>
<feature type="region of interest" description="Disordered" evidence="5">
    <location>
        <begin position="238"/>
        <end position="275"/>
    </location>
</feature>
<feature type="compositionally biased region" description="Pro residues" evidence="5">
    <location>
        <begin position="263"/>
        <end position="275"/>
    </location>
</feature>
<dbReference type="InterPro" id="IPR012677">
    <property type="entry name" value="Nucleotide-bd_a/b_plait_sf"/>
</dbReference>
<dbReference type="AlphaFoldDB" id="A0A0G4GQN0"/>